<evidence type="ECO:0000256" key="2">
    <source>
        <dbReference type="SAM" id="SignalP"/>
    </source>
</evidence>
<accession>A0A2V1N0R3</accession>
<dbReference type="InterPro" id="IPR009343">
    <property type="entry name" value="DUF1002"/>
</dbReference>
<sequence>MTKKFIIPVIAIALLTGGSMAATSNRALADDQASDSSVMTSSESQSSSDTTQTKALSKAYVVYGTGLASEDKAKVADALGVKSNYTALTVDGDDYAKYLNANGTSNASMISCVSLAPADPGSGVKVNIVNYDGQDNITKVTSQQYAMVATMAGVKDVIITVTADKAVSGESALTGVYKALANDGLTMDAENTKAANGVLDATQSAIDQNSDDKSYPGKLMSAVGDVSSQLAEDRQSSGQTTSNTQIEVMLRAALKKEGIESQTSNTTINNIVISLKNVQNSPVSLSKNYVKNASNVANNLKDSVGDKMASLKDYANSADAKKAENWFASIWDRIVDFFQGLFYWLMVSLVASTGL</sequence>
<dbReference type="AlphaFoldDB" id="A0A2V1N0R3"/>
<dbReference type="Pfam" id="PF06207">
    <property type="entry name" value="DUF1002"/>
    <property type="match status" value="1"/>
</dbReference>
<evidence type="ECO:0000313" key="4">
    <source>
        <dbReference type="Proteomes" id="UP000245080"/>
    </source>
</evidence>
<reference evidence="3 4" key="1">
    <citation type="journal article" date="2018" name="Int. J. Syst. Evol. Microbiol.">
        <title>Lactobacillus bambusae sp. nov., isolated from a traditional fermented Ma-bamboo shoots of Taiwan.</title>
        <authorList>
            <person name="Wang L.-T."/>
        </authorList>
    </citation>
    <scope>NUCLEOTIDE SEQUENCE [LARGE SCALE GENOMIC DNA]</scope>
    <source>
        <strain evidence="3 4">BS-W1</strain>
    </source>
</reference>
<feature type="region of interest" description="Disordered" evidence="1">
    <location>
        <begin position="31"/>
        <end position="50"/>
    </location>
</feature>
<evidence type="ECO:0000256" key="1">
    <source>
        <dbReference type="SAM" id="MobiDB-lite"/>
    </source>
</evidence>
<protein>
    <submittedName>
        <fullName evidence="3">DUF1002 domain-containing protein</fullName>
    </submittedName>
</protein>
<comment type="caution">
    <text evidence="3">The sequence shown here is derived from an EMBL/GenBank/DDBJ whole genome shotgun (WGS) entry which is preliminary data.</text>
</comment>
<gene>
    <name evidence="3" type="ORF">DCM90_00355</name>
</gene>
<organism evidence="3 4">
    <name type="scientific">Levilactobacillus bambusae</name>
    <dbReference type="NCBI Taxonomy" id="2024736"/>
    <lineage>
        <taxon>Bacteria</taxon>
        <taxon>Bacillati</taxon>
        <taxon>Bacillota</taxon>
        <taxon>Bacilli</taxon>
        <taxon>Lactobacillales</taxon>
        <taxon>Lactobacillaceae</taxon>
        <taxon>Levilactobacillus</taxon>
    </lineage>
</organism>
<dbReference type="EMBL" id="QCXQ01000001">
    <property type="protein sequence ID" value="PWG00662.1"/>
    <property type="molecule type" value="Genomic_DNA"/>
</dbReference>
<dbReference type="OrthoDB" id="9810153at2"/>
<proteinExistence type="predicted"/>
<keyword evidence="2" id="KW-0732">Signal</keyword>
<feature type="compositionally biased region" description="Low complexity" evidence="1">
    <location>
        <begin position="34"/>
        <end position="50"/>
    </location>
</feature>
<evidence type="ECO:0000313" key="3">
    <source>
        <dbReference type="EMBL" id="PWG00662.1"/>
    </source>
</evidence>
<name>A0A2V1N0R3_9LACO</name>
<keyword evidence="4" id="KW-1185">Reference proteome</keyword>
<dbReference type="RefSeq" id="WP_109249375.1">
    <property type="nucleotide sequence ID" value="NZ_QCXQ01000001.1"/>
</dbReference>
<dbReference type="Proteomes" id="UP000245080">
    <property type="component" value="Unassembled WGS sequence"/>
</dbReference>
<feature type="chain" id="PRO_5039324007" evidence="2">
    <location>
        <begin position="22"/>
        <end position="355"/>
    </location>
</feature>
<feature type="signal peptide" evidence="2">
    <location>
        <begin position="1"/>
        <end position="21"/>
    </location>
</feature>